<evidence type="ECO:0000256" key="4">
    <source>
        <dbReference type="ARBA" id="ARBA00022833"/>
    </source>
</evidence>
<reference evidence="9" key="1">
    <citation type="submission" date="2023-01" db="EMBL/GenBank/DDBJ databases">
        <title>The diversity of Class Acidimicrobiia in South China Sea sediment environments and the proposal of Iamia marina sp. nov., a novel species of the genus Iamia.</title>
        <authorList>
            <person name="He Y."/>
            <person name="Tian X."/>
        </authorList>
    </citation>
    <scope>NUCLEOTIDE SEQUENCE</scope>
    <source>
        <strain evidence="9">DSM 19957</strain>
    </source>
</reference>
<dbReference type="SMART" id="SM00829">
    <property type="entry name" value="PKS_ER"/>
    <property type="match status" value="1"/>
</dbReference>
<dbReference type="SUPFAM" id="SSF51735">
    <property type="entry name" value="NAD(P)-binding Rossmann-fold domains"/>
    <property type="match status" value="1"/>
</dbReference>
<comment type="cofactor">
    <cofactor evidence="1 7">
        <name>Zn(2+)</name>
        <dbReference type="ChEBI" id="CHEBI:29105"/>
    </cofactor>
</comment>
<dbReference type="GO" id="GO:0046294">
    <property type="term" value="P:formaldehyde catabolic process"/>
    <property type="evidence" value="ECO:0007669"/>
    <property type="project" value="TreeGrafter"/>
</dbReference>
<keyword evidence="6" id="KW-0520">NAD</keyword>
<dbReference type="Pfam" id="PF08240">
    <property type="entry name" value="ADH_N"/>
    <property type="match status" value="1"/>
</dbReference>
<keyword evidence="4 7" id="KW-0862">Zinc</keyword>
<dbReference type="InterPro" id="IPR013154">
    <property type="entry name" value="ADH-like_N"/>
</dbReference>
<evidence type="ECO:0000256" key="1">
    <source>
        <dbReference type="ARBA" id="ARBA00001947"/>
    </source>
</evidence>
<keyword evidence="10" id="KW-1185">Reference proteome</keyword>
<dbReference type="EMBL" id="CP116942">
    <property type="protein sequence ID" value="WCO66089.1"/>
    <property type="molecule type" value="Genomic_DNA"/>
</dbReference>
<dbReference type="GO" id="GO:0051903">
    <property type="term" value="F:S-(hydroxymethyl)glutathione dehydrogenase [NAD(P)+] activity"/>
    <property type="evidence" value="ECO:0007669"/>
    <property type="project" value="TreeGrafter"/>
</dbReference>
<dbReference type="Gene3D" id="3.90.180.10">
    <property type="entry name" value="Medium-chain alcohol dehydrogenases, catalytic domain"/>
    <property type="match status" value="1"/>
</dbReference>
<dbReference type="RefSeq" id="WP_272735614.1">
    <property type="nucleotide sequence ID" value="NZ_CP116942.1"/>
</dbReference>
<dbReference type="PANTHER" id="PTHR43880">
    <property type="entry name" value="ALCOHOL DEHYDROGENASE"/>
    <property type="match status" value="1"/>
</dbReference>
<feature type="domain" description="Enoyl reductase (ER)" evidence="8">
    <location>
        <begin position="10"/>
        <end position="357"/>
    </location>
</feature>
<accession>A0AAE9Y861</accession>
<dbReference type="FunFam" id="3.40.50.720:FF:000003">
    <property type="entry name" value="S-(hydroxymethyl)glutathione dehydrogenase"/>
    <property type="match status" value="1"/>
</dbReference>
<dbReference type="Pfam" id="PF00107">
    <property type="entry name" value="ADH_zinc_N"/>
    <property type="match status" value="1"/>
</dbReference>
<evidence type="ECO:0000259" key="8">
    <source>
        <dbReference type="SMART" id="SM00829"/>
    </source>
</evidence>
<sequence>MKAALLHNTGDEKLEIVDDMEVGAPGPGEVTIHIKATGVCHSDLSAMNGTLPQGAPFVPGHEGAGEISAVGDGVTDLAVGDHVIVAWSPPCGKCNNCTERKSPHLCVMIQFSIAGTPRFTRNGEDVFGMAGTGTFAEYMTVPQEAAIKIDDDIPFEIASLIGCGVTTGVGAAINTAKVTPGSSVVVFGCGGVGIAAIMGAQVAGAATIVAVDLVEEKLEQAKEFGATHGCKPDDLAELQAELTGDGFDYAFEAIGLPVTMRAAYDAVRRGGTAVIIGVGGMDKEVSFNGFELFFSEKTFMGSYYGSADVRSDFHRLLRLWKSGQLNLDGMISKRMKVDEVNEALDAMKKGEVIRTVLTF</sequence>
<dbReference type="InterPro" id="IPR002328">
    <property type="entry name" value="ADH_Zn_CS"/>
</dbReference>
<organism evidence="9 10">
    <name type="scientific">Iamia majanohamensis</name>
    <dbReference type="NCBI Taxonomy" id="467976"/>
    <lineage>
        <taxon>Bacteria</taxon>
        <taxon>Bacillati</taxon>
        <taxon>Actinomycetota</taxon>
        <taxon>Acidimicrobiia</taxon>
        <taxon>Acidimicrobiales</taxon>
        <taxon>Iamiaceae</taxon>
        <taxon>Iamia</taxon>
    </lineage>
</organism>
<proteinExistence type="inferred from homology"/>
<gene>
    <name evidence="9" type="ORF">PO878_16435</name>
</gene>
<comment type="similarity">
    <text evidence="2 7">Belongs to the zinc-containing alcohol dehydrogenase family.</text>
</comment>
<dbReference type="Proteomes" id="UP001216390">
    <property type="component" value="Chromosome"/>
</dbReference>
<keyword evidence="5" id="KW-0560">Oxidoreductase</keyword>
<evidence type="ECO:0000256" key="7">
    <source>
        <dbReference type="RuleBase" id="RU361277"/>
    </source>
</evidence>
<dbReference type="InterPro" id="IPR036291">
    <property type="entry name" value="NAD(P)-bd_dom_sf"/>
</dbReference>
<dbReference type="InterPro" id="IPR020843">
    <property type="entry name" value="ER"/>
</dbReference>
<dbReference type="SUPFAM" id="SSF50129">
    <property type="entry name" value="GroES-like"/>
    <property type="match status" value="2"/>
</dbReference>
<dbReference type="InterPro" id="IPR013149">
    <property type="entry name" value="ADH-like_C"/>
</dbReference>
<evidence type="ECO:0000313" key="10">
    <source>
        <dbReference type="Proteomes" id="UP001216390"/>
    </source>
</evidence>
<dbReference type="AlphaFoldDB" id="A0AAE9Y861"/>
<keyword evidence="3 7" id="KW-0479">Metal-binding</keyword>
<dbReference type="GO" id="GO:0008270">
    <property type="term" value="F:zinc ion binding"/>
    <property type="evidence" value="ECO:0007669"/>
    <property type="project" value="InterPro"/>
</dbReference>
<evidence type="ECO:0000313" key="9">
    <source>
        <dbReference type="EMBL" id="WCO66089.1"/>
    </source>
</evidence>
<dbReference type="GO" id="GO:0005829">
    <property type="term" value="C:cytosol"/>
    <property type="evidence" value="ECO:0007669"/>
    <property type="project" value="TreeGrafter"/>
</dbReference>
<dbReference type="KEGG" id="ima:PO878_16435"/>
<evidence type="ECO:0000256" key="5">
    <source>
        <dbReference type="ARBA" id="ARBA00023002"/>
    </source>
</evidence>
<dbReference type="PROSITE" id="PS00059">
    <property type="entry name" value="ADH_ZINC"/>
    <property type="match status" value="1"/>
</dbReference>
<protein>
    <submittedName>
        <fullName evidence="9">Zn-dependent alcohol dehydrogenase</fullName>
    </submittedName>
</protein>
<name>A0AAE9Y861_9ACTN</name>
<dbReference type="InterPro" id="IPR011032">
    <property type="entry name" value="GroES-like_sf"/>
</dbReference>
<dbReference type="CDD" id="cd08279">
    <property type="entry name" value="Zn_ADH_class_III"/>
    <property type="match status" value="1"/>
</dbReference>
<evidence type="ECO:0000256" key="2">
    <source>
        <dbReference type="ARBA" id="ARBA00008072"/>
    </source>
</evidence>
<evidence type="ECO:0000256" key="3">
    <source>
        <dbReference type="ARBA" id="ARBA00022723"/>
    </source>
</evidence>
<dbReference type="PANTHER" id="PTHR43880:SF12">
    <property type="entry name" value="ALCOHOL DEHYDROGENASE CLASS-3"/>
    <property type="match status" value="1"/>
</dbReference>
<evidence type="ECO:0000256" key="6">
    <source>
        <dbReference type="ARBA" id="ARBA00023027"/>
    </source>
</evidence>
<dbReference type="Gene3D" id="3.40.50.720">
    <property type="entry name" value="NAD(P)-binding Rossmann-like Domain"/>
    <property type="match status" value="1"/>
</dbReference>